<dbReference type="Pfam" id="PF01661">
    <property type="entry name" value="Macro"/>
    <property type="match status" value="1"/>
</dbReference>
<comment type="catalytic activity">
    <reaction evidence="7">
        <text>4-O-(ADP-D-ribosyl)-L-aspartyl-[protein] + H2O = L-aspartyl-[protein] + ADP-D-ribose + H(+)</text>
        <dbReference type="Rhea" id="RHEA:54428"/>
        <dbReference type="Rhea" id="RHEA-COMP:9867"/>
        <dbReference type="Rhea" id="RHEA-COMP:13832"/>
        <dbReference type="ChEBI" id="CHEBI:15377"/>
        <dbReference type="ChEBI" id="CHEBI:15378"/>
        <dbReference type="ChEBI" id="CHEBI:29961"/>
        <dbReference type="ChEBI" id="CHEBI:57967"/>
        <dbReference type="ChEBI" id="CHEBI:138102"/>
    </reaction>
    <physiologicalReaction direction="left-to-right" evidence="7">
        <dbReference type="Rhea" id="RHEA:54429"/>
    </physiologicalReaction>
</comment>
<dbReference type="GO" id="GO:0046872">
    <property type="term" value="F:metal ion binding"/>
    <property type="evidence" value="ECO:0007669"/>
    <property type="project" value="UniProtKB-KW"/>
</dbReference>
<dbReference type="Proteomes" id="UP000482653">
    <property type="component" value="Unassembled WGS sequence"/>
</dbReference>
<gene>
    <name evidence="10" type="ORF">F2Y87_03890</name>
</gene>
<evidence type="ECO:0000256" key="3">
    <source>
        <dbReference type="ARBA" id="ARBA00022723"/>
    </source>
</evidence>
<dbReference type="Gene3D" id="3.40.220.10">
    <property type="entry name" value="Leucine Aminopeptidase, subunit E, domain 1"/>
    <property type="match status" value="1"/>
</dbReference>
<evidence type="ECO:0000256" key="5">
    <source>
        <dbReference type="ARBA" id="ARBA00022833"/>
    </source>
</evidence>
<dbReference type="SUPFAM" id="SSF52949">
    <property type="entry name" value="Macro domain-like"/>
    <property type="match status" value="1"/>
</dbReference>
<evidence type="ECO:0000256" key="8">
    <source>
        <dbReference type="ARBA" id="ARBA00093459"/>
    </source>
</evidence>
<evidence type="ECO:0000256" key="4">
    <source>
        <dbReference type="ARBA" id="ARBA00022801"/>
    </source>
</evidence>
<proteinExistence type="inferred from homology"/>
<evidence type="ECO:0000256" key="1">
    <source>
        <dbReference type="ARBA" id="ARBA00001947"/>
    </source>
</evidence>
<dbReference type="AlphaFoldDB" id="A0A6L3K6S1"/>
<feature type="domain" description="Macro" evidence="9">
    <location>
        <begin position="74"/>
        <end position="264"/>
    </location>
</feature>
<accession>A0A6L3K6S1</accession>
<evidence type="ECO:0000313" key="10">
    <source>
        <dbReference type="EMBL" id="KAA5421654.1"/>
    </source>
</evidence>
<keyword evidence="6" id="KW-0326">Glycosidase</keyword>
<dbReference type="PANTHER" id="PTHR11106">
    <property type="entry name" value="GANGLIOSIDE INDUCED DIFFERENTIATION ASSOCIATED PROTEIN 2-RELATED"/>
    <property type="match status" value="1"/>
</dbReference>
<dbReference type="CDD" id="cd02908">
    <property type="entry name" value="Macro_OAADPr_deacetylase"/>
    <property type="match status" value="1"/>
</dbReference>
<dbReference type="PANTHER" id="PTHR11106:SF121">
    <property type="entry name" value="ADP-RIBOSE 1''-PHOSPHATE PHOSPHATASE"/>
    <property type="match status" value="1"/>
</dbReference>
<sequence>MATSRNDNLLYVLHTLIEECPAYRSLKIPEDMIGQQKIMRTLLNIRPPRPISREFLAAQDAELQLQLAEKGVITVSQTEPCGCDERVRLWQGDITRLQVDAIVNAANDALLGCFVPLHKCIDNAIHSAAGIELRLECNRLMQRQGYAEPTGKAKITKGYNLPARYVIHTVGPIVSSGVPSQKQEKQLSDCYRSCLETATVHAVESMAFCCISTGEYGFPQQRAAEIAVATVLDYLNTTKYTTIKTIVFDVFSRNDYTIYRELLQ</sequence>
<evidence type="ECO:0000256" key="2">
    <source>
        <dbReference type="ARBA" id="ARBA00018852"/>
    </source>
</evidence>
<keyword evidence="4 10" id="KW-0378">Hydrolase</keyword>
<name>A0A6L3K6S1_9BACE</name>
<dbReference type="PROSITE" id="PS51154">
    <property type="entry name" value="MACRO"/>
    <property type="match status" value="1"/>
</dbReference>
<dbReference type="GO" id="GO:0016798">
    <property type="term" value="F:hydrolase activity, acting on glycosyl bonds"/>
    <property type="evidence" value="ECO:0007669"/>
    <property type="project" value="UniProtKB-KW"/>
</dbReference>
<dbReference type="EMBL" id="VVYX01000004">
    <property type="protein sequence ID" value="KAA5421654.1"/>
    <property type="molecule type" value="Genomic_DNA"/>
</dbReference>
<evidence type="ECO:0000256" key="6">
    <source>
        <dbReference type="ARBA" id="ARBA00023295"/>
    </source>
</evidence>
<comment type="cofactor">
    <cofactor evidence="1">
        <name>Zn(2+)</name>
        <dbReference type="ChEBI" id="CHEBI:29105"/>
    </cofactor>
</comment>
<reference evidence="10 11" key="1">
    <citation type="journal article" date="2019" name="Nat. Med.">
        <title>A library of human gut bacterial isolates paired with longitudinal multiomics data enables mechanistic microbiome research.</title>
        <authorList>
            <person name="Poyet M."/>
            <person name="Groussin M."/>
            <person name="Gibbons S.M."/>
            <person name="Avila-Pacheco J."/>
            <person name="Jiang X."/>
            <person name="Kearney S.M."/>
            <person name="Perrotta A.R."/>
            <person name="Berdy B."/>
            <person name="Zhao S."/>
            <person name="Lieberman T.D."/>
            <person name="Swanson P.K."/>
            <person name="Smith M."/>
            <person name="Roesemann S."/>
            <person name="Alexander J.E."/>
            <person name="Rich S.A."/>
            <person name="Livny J."/>
            <person name="Vlamakis H."/>
            <person name="Clish C."/>
            <person name="Bullock K."/>
            <person name="Deik A."/>
            <person name="Scott J."/>
            <person name="Pierce K.A."/>
            <person name="Xavier R.J."/>
            <person name="Alm E.J."/>
        </authorList>
    </citation>
    <scope>NUCLEOTIDE SEQUENCE [LARGE SCALE GENOMIC DNA]</scope>
    <source>
        <strain evidence="10 11">BIOML-A8</strain>
    </source>
</reference>
<evidence type="ECO:0000313" key="11">
    <source>
        <dbReference type="Proteomes" id="UP000482653"/>
    </source>
</evidence>
<comment type="similarity">
    <text evidence="8">Belongs to the MacroD-type family. Zn-Macro subfamily.</text>
</comment>
<dbReference type="InterPro" id="IPR043472">
    <property type="entry name" value="Macro_dom-like"/>
</dbReference>
<dbReference type="NCBIfam" id="NF003163">
    <property type="entry name" value="PRK04143.1"/>
    <property type="match status" value="1"/>
</dbReference>
<comment type="caution">
    <text evidence="10">The sequence shown here is derived from an EMBL/GenBank/DDBJ whole genome shotgun (WGS) entry which is preliminary data.</text>
</comment>
<keyword evidence="3" id="KW-0479">Metal-binding</keyword>
<dbReference type="RefSeq" id="WP_149946132.1">
    <property type="nucleotide sequence ID" value="NZ_JBBNMF010000007.1"/>
</dbReference>
<organism evidence="10 11">
    <name type="scientific">Bacteroides cellulosilyticus</name>
    <dbReference type="NCBI Taxonomy" id="246787"/>
    <lineage>
        <taxon>Bacteria</taxon>
        <taxon>Pseudomonadati</taxon>
        <taxon>Bacteroidota</taxon>
        <taxon>Bacteroidia</taxon>
        <taxon>Bacteroidales</taxon>
        <taxon>Bacteroidaceae</taxon>
        <taxon>Bacteroides</taxon>
    </lineage>
</organism>
<keyword evidence="5" id="KW-0862">Zinc</keyword>
<protein>
    <recommendedName>
        <fullName evidence="2">Protein-ADP-ribose hydrolase</fullName>
    </recommendedName>
</protein>
<evidence type="ECO:0000256" key="7">
    <source>
        <dbReference type="ARBA" id="ARBA00048482"/>
    </source>
</evidence>
<dbReference type="SMART" id="SM00506">
    <property type="entry name" value="A1pp"/>
    <property type="match status" value="1"/>
</dbReference>
<evidence type="ECO:0000259" key="9">
    <source>
        <dbReference type="PROSITE" id="PS51154"/>
    </source>
</evidence>
<dbReference type="InterPro" id="IPR002589">
    <property type="entry name" value="Macro_dom"/>
</dbReference>